<dbReference type="Proteomes" id="UP000825729">
    <property type="component" value="Unassembled WGS sequence"/>
</dbReference>
<organism evidence="1 2">
    <name type="scientific">Aristolochia fimbriata</name>
    <name type="common">White veined hardy Dutchman's pipe vine</name>
    <dbReference type="NCBI Taxonomy" id="158543"/>
    <lineage>
        <taxon>Eukaryota</taxon>
        <taxon>Viridiplantae</taxon>
        <taxon>Streptophyta</taxon>
        <taxon>Embryophyta</taxon>
        <taxon>Tracheophyta</taxon>
        <taxon>Spermatophyta</taxon>
        <taxon>Magnoliopsida</taxon>
        <taxon>Magnoliidae</taxon>
        <taxon>Piperales</taxon>
        <taxon>Aristolochiaceae</taxon>
        <taxon>Aristolochia</taxon>
    </lineage>
</organism>
<accession>A0AAV7DUG5</accession>
<evidence type="ECO:0000313" key="1">
    <source>
        <dbReference type="EMBL" id="KAG9439836.1"/>
    </source>
</evidence>
<dbReference type="AlphaFoldDB" id="A0AAV7DUG5"/>
<dbReference type="EMBL" id="JAINDJ010000008">
    <property type="protein sequence ID" value="KAG9439836.1"/>
    <property type="molecule type" value="Genomic_DNA"/>
</dbReference>
<evidence type="ECO:0000313" key="2">
    <source>
        <dbReference type="Proteomes" id="UP000825729"/>
    </source>
</evidence>
<comment type="caution">
    <text evidence="1">The sequence shown here is derived from an EMBL/GenBank/DDBJ whole genome shotgun (WGS) entry which is preliminary data.</text>
</comment>
<gene>
    <name evidence="1" type="ORF">H6P81_020001</name>
</gene>
<sequence>MVYVLTVDVPSSNSALQSMLQAHGVPHDHGSWDMGWSLAPLNGDKNGQLTMDAVRTQFELKQGPGPRIKGIKFWMNEVILVLWLCQQLELPCWGFYIKLKGSPTN</sequence>
<protein>
    <submittedName>
        <fullName evidence="1">Uncharacterized protein</fullName>
    </submittedName>
</protein>
<name>A0AAV7DUG5_ARIFI</name>
<proteinExistence type="predicted"/>
<reference evidence="1 2" key="1">
    <citation type="submission" date="2021-07" db="EMBL/GenBank/DDBJ databases">
        <title>The Aristolochia fimbriata genome: insights into angiosperm evolution, floral development and chemical biosynthesis.</title>
        <authorList>
            <person name="Jiao Y."/>
        </authorList>
    </citation>
    <scope>NUCLEOTIDE SEQUENCE [LARGE SCALE GENOMIC DNA]</scope>
    <source>
        <strain evidence="1">IBCAS-2021</strain>
        <tissue evidence="1">Leaf</tissue>
    </source>
</reference>
<keyword evidence="2" id="KW-1185">Reference proteome</keyword>